<dbReference type="Proteomes" id="UP000230821">
    <property type="component" value="Unassembled WGS sequence"/>
</dbReference>
<evidence type="ECO:0000313" key="5">
    <source>
        <dbReference type="Proteomes" id="UP000230821"/>
    </source>
</evidence>
<dbReference type="AlphaFoldDB" id="A0A2G6KK56"/>
<organism evidence="4 5">
    <name type="scientific">candidate division KSB3 bacterium</name>
    <dbReference type="NCBI Taxonomy" id="2044937"/>
    <lineage>
        <taxon>Bacteria</taxon>
        <taxon>candidate division KSB3</taxon>
    </lineage>
</organism>
<evidence type="ECO:0000313" key="4">
    <source>
        <dbReference type="EMBL" id="PIE36048.1"/>
    </source>
</evidence>
<proteinExistence type="predicted"/>
<dbReference type="PANTHER" id="PTHR35147">
    <property type="entry name" value="CHEMORECEPTOR GLUTAMINE DEAMIDASE CHED-RELATED"/>
    <property type="match status" value="1"/>
</dbReference>
<dbReference type="CDD" id="cd16352">
    <property type="entry name" value="CheD"/>
    <property type="match status" value="1"/>
</dbReference>
<dbReference type="InterPro" id="IPR005659">
    <property type="entry name" value="Chemorcpt_Glu_NH3ase_CheD"/>
</dbReference>
<name>A0A2G6KK56_9BACT</name>
<keyword evidence="1" id="KW-0145">Chemotaxis</keyword>
<accession>A0A2G6KK56</accession>
<dbReference type="Gene3D" id="3.30.1330.200">
    <property type="match status" value="1"/>
</dbReference>
<evidence type="ECO:0000256" key="1">
    <source>
        <dbReference type="ARBA" id="ARBA00022500"/>
    </source>
</evidence>
<dbReference type="InterPro" id="IPR011324">
    <property type="entry name" value="Cytotoxic_necrot_fac-like_cat"/>
</dbReference>
<feature type="region of interest" description="Disordered" evidence="3">
    <location>
        <begin position="1"/>
        <end position="22"/>
    </location>
</feature>
<dbReference type="InterPro" id="IPR038592">
    <property type="entry name" value="CheD-like_sf"/>
</dbReference>
<dbReference type="GO" id="GO:0050568">
    <property type="term" value="F:protein-glutamine glutaminase activity"/>
    <property type="evidence" value="ECO:0007669"/>
    <property type="project" value="InterPro"/>
</dbReference>
<sequence length="131" mass="14435">MPIQCIKKSSDGDTYASELDSQTDSGPYKYVNTAIPIMLQRLRNYGIDPKDLEVKLFGGADMMVTDSENPNPHPVGQSNIHAVLKIIKAQHLTLTVSDVGGHLGRKLLFYTHTGEVLLKRIQSSTELDSPL</sequence>
<protein>
    <recommendedName>
        <fullName evidence="6">Chemoreceptor glutamine deamidase CheD</fullName>
    </recommendedName>
</protein>
<evidence type="ECO:0008006" key="6">
    <source>
        <dbReference type="Google" id="ProtNLM"/>
    </source>
</evidence>
<evidence type="ECO:0000256" key="2">
    <source>
        <dbReference type="ARBA" id="ARBA00022801"/>
    </source>
</evidence>
<keyword evidence="2" id="KW-0378">Hydrolase</keyword>
<dbReference type="EMBL" id="PDSK01000026">
    <property type="protein sequence ID" value="PIE36048.1"/>
    <property type="molecule type" value="Genomic_DNA"/>
</dbReference>
<reference evidence="4 5" key="1">
    <citation type="submission" date="2017-10" db="EMBL/GenBank/DDBJ databases">
        <title>Novel microbial diversity and functional potential in the marine mammal oral microbiome.</title>
        <authorList>
            <person name="Dudek N.K."/>
            <person name="Sun C.L."/>
            <person name="Burstein D."/>
            <person name="Kantor R.S."/>
            <person name="Aliaga Goltsman D.S."/>
            <person name="Bik E.M."/>
            <person name="Thomas B.C."/>
            <person name="Banfield J.F."/>
            <person name="Relman D.A."/>
        </authorList>
    </citation>
    <scope>NUCLEOTIDE SEQUENCE [LARGE SCALE GENOMIC DNA]</scope>
    <source>
        <strain evidence="4">DOLJORAL78_47_16</strain>
    </source>
</reference>
<comment type="caution">
    <text evidence="4">The sequence shown here is derived from an EMBL/GenBank/DDBJ whole genome shotgun (WGS) entry which is preliminary data.</text>
</comment>
<gene>
    <name evidence="4" type="ORF">CSA56_01505</name>
</gene>
<dbReference type="PANTHER" id="PTHR35147:SF1">
    <property type="entry name" value="CHEMORECEPTOR GLUTAMINE DEAMIDASE CHED-RELATED"/>
    <property type="match status" value="1"/>
</dbReference>
<evidence type="ECO:0000256" key="3">
    <source>
        <dbReference type="SAM" id="MobiDB-lite"/>
    </source>
</evidence>
<dbReference type="GO" id="GO:0006935">
    <property type="term" value="P:chemotaxis"/>
    <property type="evidence" value="ECO:0007669"/>
    <property type="project" value="UniProtKB-KW"/>
</dbReference>
<dbReference type="SUPFAM" id="SSF64438">
    <property type="entry name" value="CNF1/YfiH-like putative cysteine hydrolases"/>
    <property type="match status" value="1"/>
</dbReference>
<dbReference type="Pfam" id="PF03975">
    <property type="entry name" value="CheD"/>
    <property type="match status" value="1"/>
</dbReference>